<dbReference type="InterPro" id="IPR050187">
    <property type="entry name" value="Lipid_Phosphate_FormReg"/>
</dbReference>
<dbReference type="GO" id="GO:0001727">
    <property type="term" value="F:lipid kinase activity"/>
    <property type="evidence" value="ECO:0007669"/>
    <property type="project" value="TreeGrafter"/>
</dbReference>
<protein>
    <submittedName>
        <fullName evidence="3">ATP-NAD kinase-like domain-containing protein</fullName>
    </submittedName>
</protein>
<dbReference type="EMBL" id="MU254349">
    <property type="protein sequence ID" value="KAG9240768.1"/>
    <property type="molecule type" value="Genomic_DNA"/>
</dbReference>
<gene>
    <name evidence="3" type="ORF">BJ878DRAFT_524308</name>
</gene>
<dbReference type="Pfam" id="PF00781">
    <property type="entry name" value="DAGK_cat"/>
    <property type="match status" value="1"/>
</dbReference>
<dbReference type="OrthoDB" id="3853857at2759"/>
<keyword evidence="3" id="KW-0418">Kinase</keyword>
<dbReference type="InterPro" id="IPR001206">
    <property type="entry name" value="Diacylglycerol_kinase_cat_dom"/>
</dbReference>
<dbReference type="Gene3D" id="3.40.50.10330">
    <property type="entry name" value="Probable inorganic polyphosphate/atp-NAD kinase, domain 1"/>
    <property type="match status" value="1"/>
</dbReference>
<dbReference type="Proteomes" id="UP000887226">
    <property type="component" value="Unassembled WGS sequence"/>
</dbReference>
<evidence type="ECO:0000259" key="2">
    <source>
        <dbReference type="Pfam" id="PF00781"/>
    </source>
</evidence>
<dbReference type="Gene3D" id="2.60.200.40">
    <property type="match status" value="1"/>
</dbReference>
<dbReference type="GO" id="GO:0005737">
    <property type="term" value="C:cytoplasm"/>
    <property type="evidence" value="ECO:0007669"/>
    <property type="project" value="TreeGrafter"/>
</dbReference>
<organism evidence="3 4">
    <name type="scientific">Calycina marina</name>
    <dbReference type="NCBI Taxonomy" id="1763456"/>
    <lineage>
        <taxon>Eukaryota</taxon>
        <taxon>Fungi</taxon>
        <taxon>Dikarya</taxon>
        <taxon>Ascomycota</taxon>
        <taxon>Pezizomycotina</taxon>
        <taxon>Leotiomycetes</taxon>
        <taxon>Helotiales</taxon>
        <taxon>Pezizellaceae</taxon>
        <taxon>Calycina</taxon>
    </lineage>
</organism>
<feature type="compositionally biased region" description="Low complexity" evidence="1">
    <location>
        <begin position="1"/>
        <end position="22"/>
    </location>
</feature>
<dbReference type="SUPFAM" id="SSF111331">
    <property type="entry name" value="NAD kinase/diacylglycerol kinase-like"/>
    <property type="match status" value="1"/>
</dbReference>
<keyword evidence="3" id="KW-0808">Transferase</keyword>
<reference evidence="3" key="1">
    <citation type="journal article" date="2021" name="IMA Fungus">
        <title>Genomic characterization of three marine fungi, including Emericellopsis atlantica sp. nov. with signatures of a generalist lifestyle and marine biomass degradation.</title>
        <authorList>
            <person name="Hagestad O.C."/>
            <person name="Hou L."/>
            <person name="Andersen J.H."/>
            <person name="Hansen E.H."/>
            <person name="Altermark B."/>
            <person name="Li C."/>
            <person name="Kuhnert E."/>
            <person name="Cox R.J."/>
            <person name="Crous P.W."/>
            <person name="Spatafora J.W."/>
            <person name="Lail K."/>
            <person name="Amirebrahimi M."/>
            <person name="Lipzen A."/>
            <person name="Pangilinan J."/>
            <person name="Andreopoulos W."/>
            <person name="Hayes R.D."/>
            <person name="Ng V."/>
            <person name="Grigoriev I.V."/>
            <person name="Jackson S.A."/>
            <person name="Sutton T.D.S."/>
            <person name="Dobson A.D.W."/>
            <person name="Rama T."/>
        </authorList>
    </citation>
    <scope>NUCLEOTIDE SEQUENCE</scope>
    <source>
        <strain evidence="3">TRa3180A</strain>
    </source>
</reference>
<evidence type="ECO:0000256" key="1">
    <source>
        <dbReference type="SAM" id="MobiDB-lite"/>
    </source>
</evidence>
<feature type="domain" description="DAGKc" evidence="2">
    <location>
        <begin position="118"/>
        <end position="238"/>
    </location>
</feature>
<feature type="region of interest" description="Disordered" evidence="1">
    <location>
        <begin position="1"/>
        <end position="43"/>
    </location>
</feature>
<dbReference type="GO" id="GO:0046512">
    <property type="term" value="P:sphingosine biosynthetic process"/>
    <property type="evidence" value="ECO:0007669"/>
    <property type="project" value="TreeGrafter"/>
</dbReference>
<accession>A0A9P7YX76</accession>
<proteinExistence type="predicted"/>
<evidence type="ECO:0000313" key="4">
    <source>
        <dbReference type="Proteomes" id="UP000887226"/>
    </source>
</evidence>
<dbReference type="InterPro" id="IPR016064">
    <property type="entry name" value="NAD/diacylglycerol_kinase_sf"/>
</dbReference>
<keyword evidence="4" id="KW-1185">Reference proteome</keyword>
<dbReference type="PANTHER" id="PTHR12358:SF108">
    <property type="entry name" value="DAGKC DOMAIN-CONTAINING PROTEIN"/>
    <property type="match status" value="1"/>
</dbReference>
<name>A0A9P7YX76_9HELO</name>
<sequence>MTETAPSPTSDSLDAAASDWSSRVAPASDAKYDYESLEEEEGAEMIKEDDVIAVVGPTILSGMPTDEDDKSPPKIRFTNALSLADSREKYKYQPDHRPAYLAPLAEGGSAMAGTPTLYILISTLSGTQLAAQFFDDLLYPLLWKIGFKKGSHTVIWTSTADSVNKFAKEVLFPNAIRGYLQTVLMLSGDGGTVDVINELCKSKDGYHGSYVKPTLCLFPLGTGNALYHSIHRPHTLPSVYIQSLRTFLTGNAVPLSTYRATFSPGARILSEQGQKNTPLHNNTLYGAVVVSYGFHATLVADSDTPEYRKHGDKRFGMAANELLNPDEGKSPPHAYKAEVKVSSDGEEMEVVGDGEHGYVLASLVSNLERTFTVSPESDKYPNGRLRLVQFGALDAGNVMKIMGAAYQGGAHIKLDEVLYREIDKLEVSFKEGGENWKWRRCCIDGTIVGIEEGGWMKVEIVKPGDEAVDISIEKSV</sequence>
<dbReference type="AlphaFoldDB" id="A0A9P7YX76"/>
<comment type="caution">
    <text evidence="3">The sequence shown here is derived from an EMBL/GenBank/DDBJ whole genome shotgun (WGS) entry which is preliminary data.</text>
</comment>
<dbReference type="PANTHER" id="PTHR12358">
    <property type="entry name" value="SPHINGOSINE KINASE"/>
    <property type="match status" value="1"/>
</dbReference>
<dbReference type="InterPro" id="IPR017438">
    <property type="entry name" value="ATP-NAD_kinase_N"/>
</dbReference>
<evidence type="ECO:0000313" key="3">
    <source>
        <dbReference type="EMBL" id="KAG9240768.1"/>
    </source>
</evidence>
<dbReference type="GO" id="GO:0016020">
    <property type="term" value="C:membrane"/>
    <property type="evidence" value="ECO:0007669"/>
    <property type="project" value="TreeGrafter"/>
</dbReference>